<protein>
    <submittedName>
        <fullName evidence="1">Uncharacterized protein</fullName>
    </submittedName>
</protein>
<gene>
    <name evidence="1" type="ORF">QFC24_004740</name>
</gene>
<reference evidence="1" key="1">
    <citation type="submission" date="2023-04" db="EMBL/GenBank/DDBJ databases">
        <title>Draft Genome sequencing of Naganishia species isolated from polar environments using Oxford Nanopore Technology.</title>
        <authorList>
            <person name="Leo P."/>
            <person name="Venkateswaran K."/>
        </authorList>
    </citation>
    <scope>NUCLEOTIDE SEQUENCE</scope>
    <source>
        <strain evidence="1">DBVPG 5303</strain>
    </source>
</reference>
<comment type="caution">
    <text evidence="1">The sequence shown here is derived from an EMBL/GenBank/DDBJ whole genome shotgun (WGS) entry which is preliminary data.</text>
</comment>
<name>A0ACC2XBV7_9TREE</name>
<dbReference type="EMBL" id="JASBWV010000017">
    <property type="protein sequence ID" value="KAJ9121402.1"/>
    <property type="molecule type" value="Genomic_DNA"/>
</dbReference>
<evidence type="ECO:0000313" key="1">
    <source>
        <dbReference type="EMBL" id="KAJ9121402.1"/>
    </source>
</evidence>
<sequence length="555" mass="60092">MSDYKFEKDPQASYDTTPALTKADPELSQQGYTTLSDRRRAALEEIDNASFNRFHVKACAVAGVGFFTDAYDIFAISMAATMIGYVYGKGGKNTNNQDLGIKVAHSVGTFIGQLLFGWLADVVGRKRMYGLELIIIIIGTLGQAVAGRGPGVNIYGVLIMWRFVMGLGIGGDYPLSAVITSEFASKRIRGRMMTAVFASQGWGNLAAAIVAICVVTGFKHQIQNDSGNYLHVDYCWRILIGMGCVPGAIALYFRLTIPETPRYTMDIERNVKQASQDVDTYLTTGTFVVDPDAPVQRVEAPKASLKDFRRHYGQWKHGKVLFGCAWSWFALDIAFYGLGLNSSIVLTQIGFGSATTGTAAQKVYTNLHNVAVGNIILAVAGLIPGYWCSFLLIDKIGRKPIQFMGFILLTGIFCALGFGYHKLTATSGGRAGFVALYCLANFFQNFGPNTTTFVIPGEIAPTRYRSTFHGISAASGKLGAIVAQVGFAKMIDIGGKTGSKAFLPHILEIFALFMATGIASTALIPETNQLSLEEIGGEDQEHFIKESPNKETSSA</sequence>
<keyword evidence="2" id="KW-1185">Reference proteome</keyword>
<proteinExistence type="predicted"/>
<accession>A0ACC2XBV7</accession>
<organism evidence="1 2">
    <name type="scientific">Naganishia onofrii</name>
    <dbReference type="NCBI Taxonomy" id="1851511"/>
    <lineage>
        <taxon>Eukaryota</taxon>
        <taxon>Fungi</taxon>
        <taxon>Dikarya</taxon>
        <taxon>Basidiomycota</taxon>
        <taxon>Agaricomycotina</taxon>
        <taxon>Tremellomycetes</taxon>
        <taxon>Filobasidiales</taxon>
        <taxon>Filobasidiaceae</taxon>
        <taxon>Naganishia</taxon>
    </lineage>
</organism>
<evidence type="ECO:0000313" key="2">
    <source>
        <dbReference type="Proteomes" id="UP001234202"/>
    </source>
</evidence>
<dbReference type="Proteomes" id="UP001234202">
    <property type="component" value="Unassembled WGS sequence"/>
</dbReference>